<evidence type="ECO:0008006" key="4">
    <source>
        <dbReference type="Google" id="ProtNLM"/>
    </source>
</evidence>
<dbReference type="AlphaFoldDB" id="A0A6I5ZTE1"/>
<reference evidence="2 3" key="1">
    <citation type="submission" date="2019-11" db="EMBL/GenBank/DDBJ databases">
        <title>Genome sequence of Moorella glycerini DSM11254.</title>
        <authorList>
            <person name="Poehlein A."/>
            <person name="Boeer T."/>
            <person name="Daniel R."/>
        </authorList>
    </citation>
    <scope>NUCLEOTIDE SEQUENCE [LARGE SCALE GENOMIC DNA]</scope>
    <source>
        <strain evidence="2 3">DSM 11254</strain>
    </source>
</reference>
<dbReference type="OrthoDB" id="191894at2"/>
<evidence type="ECO:0000313" key="2">
    <source>
        <dbReference type="EMBL" id="QGP93194.1"/>
    </source>
</evidence>
<organism evidence="2 3">
    <name type="scientific">Neomoorella glycerini</name>
    <dbReference type="NCBI Taxonomy" id="55779"/>
    <lineage>
        <taxon>Bacteria</taxon>
        <taxon>Bacillati</taxon>
        <taxon>Bacillota</taxon>
        <taxon>Clostridia</taxon>
        <taxon>Neomoorellales</taxon>
        <taxon>Neomoorellaceae</taxon>
        <taxon>Neomoorella</taxon>
    </lineage>
</organism>
<dbReference type="PANTHER" id="PTHR38664">
    <property type="entry name" value="SLR0058 PROTEIN"/>
    <property type="match status" value="1"/>
</dbReference>
<dbReference type="EMBL" id="CP046244">
    <property type="protein sequence ID" value="QGP93194.1"/>
    <property type="molecule type" value="Genomic_DNA"/>
</dbReference>
<proteinExistence type="predicted"/>
<dbReference type="NCBIfam" id="NF047773">
    <property type="entry name" value="phas_rel_Lepto"/>
    <property type="match status" value="1"/>
</dbReference>
<sequence length="99" mass="11554">MKELVRKAFALGWGAIALTREAAEKLVDELVKKGEMGREEARELVNDLLERGKKEREEVQKVIRQEMERVLGELNLPSRDDLLRLEEKVDRLLQRGEEK</sequence>
<evidence type="ECO:0000313" key="3">
    <source>
        <dbReference type="Proteomes" id="UP000425916"/>
    </source>
</evidence>
<feature type="coiled-coil region" evidence="1">
    <location>
        <begin position="38"/>
        <end position="69"/>
    </location>
</feature>
<accession>A0A6I5ZTE1</accession>
<dbReference type="Proteomes" id="UP000425916">
    <property type="component" value="Chromosome"/>
</dbReference>
<dbReference type="PANTHER" id="PTHR38664:SF1">
    <property type="entry name" value="SLR0058 PROTEIN"/>
    <property type="match status" value="1"/>
</dbReference>
<name>A0A6I5ZTE1_9FIRM</name>
<dbReference type="InterPro" id="IPR008769">
    <property type="entry name" value="PhaF_PhaI"/>
</dbReference>
<dbReference type="RefSeq" id="WP_156274458.1">
    <property type="nucleotide sequence ID" value="NZ_CP046244.1"/>
</dbReference>
<keyword evidence="1" id="KW-0175">Coiled coil</keyword>
<protein>
    <recommendedName>
        <fullName evidence="4">Polyhydroxyalkanoate synthesis regulator phasin</fullName>
    </recommendedName>
</protein>
<evidence type="ECO:0000256" key="1">
    <source>
        <dbReference type="SAM" id="Coils"/>
    </source>
</evidence>
<keyword evidence="3" id="KW-1185">Reference proteome</keyword>
<gene>
    <name evidence="2" type="ORF">MGLY_25970</name>
</gene>